<dbReference type="InterPro" id="IPR001841">
    <property type="entry name" value="Znf_RING"/>
</dbReference>
<dbReference type="GO" id="GO:0016567">
    <property type="term" value="P:protein ubiquitination"/>
    <property type="evidence" value="ECO:0007669"/>
    <property type="project" value="TreeGrafter"/>
</dbReference>
<feature type="domain" description="RING-type" evidence="5">
    <location>
        <begin position="303"/>
        <end position="342"/>
    </location>
</feature>
<dbReference type="Proteomes" id="UP000494040">
    <property type="component" value="Unassembled WGS sequence"/>
</dbReference>
<dbReference type="OrthoDB" id="6270329at2759"/>
<dbReference type="GeneID" id="106671413"/>
<dbReference type="EnsemblMetazoa" id="XM_014402305.2">
    <property type="protein sequence ID" value="XP_014257791.1"/>
    <property type="gene ID" value="LOC106671413"/>
</dbReference>
<dbReference type="PROSITE" id="PS50089">
    <property type="entry name" value="ZF_RING_2"/>
    <property type="match status" value="1"/>
</dbReference>
<feature type="region of interest" description="Disordered" evidence="4">
    <location>
        <begin position="186"/>
        <end position="215"/>
    </location>
</feature>
<dbReference type="CTD" id="55182"/>
<evidence type="ECO:0000256" key="2">
    <source>
        <dbReference type="ARBA" id="ARBA00022833"/>
    </source>
</evidence>
<keyword evidence="1 3" id="KW-0479">Metal-binding</keyword>
<keyword evidence="2" id="KW-0862">Zinc</keyword>
<dbReference type="Gene3D" id="3.30.160.60">
    <property type="entry name" value="Classic Zinc Finger"/>
    <property type="match status" value="1"/>
</dbReference>
<evidence type="ECO:0000256" key="3">
    <source>
        <dbReference type="PROSITE-ProRule" id="PRU00175"/>
    </source>
</evidence>
<accession>A0A8I6S5I8</accession>
<keyword evidence="1 3" id="KW-0863">Zinc-finger</keyword>
<reference evidence="6" key="1">
    <citation type="submission" date="2022-01" db="UniProtKB">
        <authorList>
            <consortium name="EnsemblMetazoa"/>
        </authorList>
    </citation>
    <scope>IDENTIFICATION</scope>
</reference>
<dbReference type="Pfam" id="PF15926">
    <property type="entry name" value="RNF220"/>
    <property type="match status" value="2"/>
</dbReference>
<protein>
    <recommendedName>
        <fullName evidence="5">RING-type domain-containing protein</fullName>
    </recommendedName>
</protein>
<dbReference type="Pfam" id="PF13923">
    <property type="entry name" value="zf-C3HC4_2"/>
    <property type="match status" value="1"/>
</dbReference>
<evidence type="ECO:0000256" key="1">
    <source>
        <dbReference type="ARBA" id="ARBA00022771"/>
    </source>
</evidence>
<dbReference type="PANTHER" id="PTHR13459:SF1">
    <property type="entry name" value="E3 UBIQUITIN-PROTEIN LIGASE RNF220 ISOFORM X1"/>
    <property type="match status" value="1"/>
</dbReference>
<dbReference type="RefSeq" id="XP_014257791.1">
    <property type="nucleotide sequence ID" value="XM_014402305.2"/>
</dbReference>
<dbReference type="InterPro" id="IPR013083">
    <property type="entry name" value="Znf_RING/FYVE/PHD"/>
</dbReference>
<evidence type="ECO:0000259" key="5">
    <source>
        <dbReference type="PROSITE" id="PS50089"/>
    </source>
</evidence>
<dbReference type="OMA" id="CPTCDVK"/>
<evidence type="ECO:0000313" key="6">
    <source>
        <dbReference type="EnsemblMetazoa" id="XP_014257791.1"/>
    </source>
</evidence>
<dbReference type="SUPFAM" id="SSF57850">
    <property type="entry name" value="RING/U-box"/>
    <property type="match status" value="1"/>
</dbReference>
<feature type="compositionally biased region" description="Basic and acidic residues" evidence="4">
    <location>
        <begin position="194"/>
        <end position="211"/>
    </location>
</feature>
<proteinExistence type="predicted"/>
<dbReference type="GO" id="GO:0008270">
    <property type="term" value="F:zinc ion binding"/>
    <property type="evidence" value="ECO:0007669"/>
    <property type="project" value="UniProtKB-KW"/>
</dbReference>
<organism evidence="6 7">
    <name type="scientific">Cimex lectularius</name>
    <name type="common">Bed bug</name>
    <name type="synonym">Acanthia lectularia</name>
    <dbReference type="NCBI Taxonomy" id="79782"/>
    <lineage>
        <taxon>Eukaryota</taxon>
        <taxon>Metazoa</taxon>
        <taxon>Ecdysozoa</taxon>
        <taxon>Arthropoda</taxon>
        <taxon>Hexapoda</taxon>
        <taxon>Insecta</taxon>
        <taxon>Pterygota</taxon>
        <taxon>Neoptera</taxon>
        <taxon>Paraneoptera</taxon>
        <taxon>Hemiptera</taxon>
        <taxon>Heteroptera</taxon>
        <taxon>Panheteroptera</taxon>
        <taxon>Cimicomorpha</taxon>
        <taxon>Cimicidae</taxon>
        <taxon>Cimex</taxon>
    </lineage>
</organism>
<dbReference type="InterPro" id="IPR040178">
    <property type="entry name" value="RNF220_RING"/>
</dbReference>
<name>A0A8I6S5I8_CIMLE</name>
<dbReference type="GO" id="GO:0061630">
    <property type="term" value="F:ubiquitin protein ligase activity"/>
    <property type="evidence" value="ECO:0007669"/>
    <property type="project" value="TreeGrafter"/>
</dbReference>
<dbReference type="InterPro" id="IPR052443">
    <property type="entry name" value="E3_ubiq-ligase_RNF220-like"/>
</dbReference>
<keyword evidence="7" id="KW-1185">Reference proteome</keyword>
<evidence type="ECO:0000313" key="7">
    <source>
        <dbReference type="Proteomes" id="UP000494040"/>
    </source>
</evidence>
<sequence>MMASSNISYNPKPAYTFSDIFIFKDNKKTDPSCCPVCGLSVRIGDLDSHFIQELEKLYKISTTNRFRRNKEHLTSSSDGSLENRWEAYLRIKSNRHCRLRMKTRKKKPDDVVCPICNENVFGSMQQLNSHVELCLRKHGTYSEQEEEETVDVEGEGDSYEDYEWSAQSRVPSSMLLNSYDGVASRQNCANSRVSGEENRKSDLAAEREDSSHYGPIQYTDADLVLSLTVDSNQEPEENAESPTSQITMHPKDLCNIGKKSENSSIDSDAERANSSDNDHVIQALKHRIRELETNYSSEHKMLCLICKDQYVKPLVSVACWHVHCEQCWLHTLGAKKLCPQCNMITSPTDLRRVFM</sequence>
<dbReference type="AlphaFoldDB" id="A0A8I6S5I8"/>
<dbReference type="KEGG" id="clec:106671413"/>
<evidence type="ECO:0000256" key="4">
    <source>
        <dbReference type="SAM" id="MobiDB-lite"/>
    </source>
</evidence>
<dbReference type="CDD" id="cd16563">
    <property type="entry name" value="RING-HC_RNF220"/>
    <property type="match status" value="1"/>
</dbReference>
<feature type="region of interest" description="Disordered" evidence="4">
    <location>
        <begin position="231"/>
        <end position="250"/>
    </location>
</feature>
<dbReference type="PANTHER" id="PTHR13459">
    <property type="entry name" value="E3 UBIQUITIN-PROTEIN LIGASE RNF220 ISOFORM X1"/>
    <property type="match status" value="1"/>
</dbReference>
<dbReference type="Gene3D" id="3.30.40.10">
    <property type="entry name" value="Zinc/RING finger domain, C3HC4 (zinc finger)"/>
    <property type="match status" value="1"/>
</dbReference>
<dbReference type="InterPro" id="IPR031824">
    <property type="entry name" value="RNF220_mid"/>
</dbReference>